<accession>A0A6M3J4R5</accession>
<dbReference type="EMBL" id="MT141524">
    <property type="protein sequence ID" value="QJA64684.1"/>
    <property type="molecule type" value="Genomic_DNA"/>
</dbReference>
<proteinExistence type="predicted"/>
<organism evidence="1">
    <name type="scientific">viral metagenome</name>
    <dbReference type="NCBI Taxonomy" id="1070528"/>
    <lineage>
        <taxon>unclassified sequences</taxon>
        <taxon>metagenomes</taxon>
        <taxon>organismal metagenomes</taxon>
    </lineage>
</organism>
<protein>
    <submittedName>
        <fullName evidence="1">Uncharacterized protein</fullName>
    </submittedName>
</protein>
<name>A0A6M3J4R5_9ZZZZ</name>
<reference evidence="1" key="1">
    <citation type="submission" date="2020-03" db="EMBL/GenBank/DDBJ databases">
        <title>The deep terrestrial virosphere.</title>
        <authorList>
            <person name="Holmfeldt K."/>
            <person name="Nilsson E."/>
            <person name="Simone D."/>
            <person name="Lopez-Fernandez M."/>
            <person name="Wu X."/>
            <person name="de Brujin I."/>
            <person name="Lundin D."/>
            <person name="Andersson A."/>
            <person name="Bertilsson S."/>
            <person name="Dopson M."/>
        </authorList>
    </citation>
    <scope>NUCLEOTIDE SEQUENCE</scope>
    <source>
        <strain evidence="2">MM415A02074</strain>
        <strain evidence="1">MM415B00475</strain>
    </source>
</reference>
<gene>
    <name evidence="2" type="ORF">MM415A02074_0006</name>
    <name evidence="1" type="ORF">MM415B00475_0018</name>
</gene>
<dbReference type="EMBL" id="MT142083">
    <property type="protein sequence ID" value="QJA74228.1"/>
    <property type="molecule type" value="Genomic_DNA"/>
</dbReference>
<evidence type="ECO:0000313" key="2">
    <source>
        <dbReference type="EMBL" id="QJA74228.1"/>
    </source>
</evidence>
<dbReference type="AlphaFoldDB" id="A0A6M3J4R5"/>
<sequence length="103" mass="11787">MKDVESYLERIRKRGAHTLQVFESNLDFILAIKSPVGQVLLRDLIERHEIQFSRIASLEATGVDKQVYLYMKGMLEAWVTRIASYEKNVKDFESAAPKAAQKG</sequence>
<evidence type="ECO:0000313" key="1">
    <source>
        <dbReference type="EMBL" id="QJA64684.1"/>
    </source>
</evidence>